<evidence type="ECO:0000313" key="2">
    <source>
        <dbReference type="Proteomes" id="UP000814033"/>
    </source>
</evidence>
<organism evidence="1 2">
    <name type="scientific">Auriscalpium vulgare</name>
    <dbReference type="NCBI Taxonomy" id="40419"/>
    <lineage>
        <taxon>Eukaryota</taxon>
        <taxon>Fungi</taxon>
        <taxon>Dikarya</taxon>
        <taxon>Basidiomycota</taxon>
        <taxon>Agaricomycotina</taxon>
        <taxon>Agaricomycetes</taxon>
        <taxon>Russulales</taxon>
        <taxon>Auriscalpiaceae</taxon>
        <taxon>Auriscalpium</taxon>
    </lineage>
</organism>
<evidence type="ECO:0000313" key="1">
    <source>
        <dbReference type="EMBL" id="KAI0049205.1"/>
    </source>
</evidence>
<gene>
    <name evidence="1" type="ORF">FA95DRAFT_1557150</name>
</gene>
<keyword evidence="2" id="KW-1185">Reference proteome</keyword>
<name>A0ACB8RYQ2_9AGAM</name>
<comment type="caution">
    <text evidence="1">The sequence shown here is derived from an EMBL/GenBank/DDBJ whole genome shotgun (WGS) entry which is preliminary data.</text>
</comment>
<reference evidence="1" key="2">
    <citation type="journal article" date="2022" name="New Phytol.">
        <title>Evolutionary transition to the ectomycorrhizal habit in the genomes of a hyperdiverse lineage of mushroom-forming fungi.</title>
        <authorList>
            <person name="Looney B."/>
            <person name="Miyauchi S."/>
            <person name="Morin E."/>
            <person name="Drula E."/>
            <person name="Courty P.E."/>
            <person name="Kohler A."/>
            <person name="Kuo A."/>
            <person name="LaButti K."/>
            <person name="Pangilinan J."/>
            <person name="Lipzen A."/>
            <person name="Riley R."/>
            <person name="Andreopoulos W."/>
            <person name="He G."/>
            <person name="Johnson J."/>
            <person name="Nolan M."/>
            <person name="Tritt A."/>
            <person name="Barry K.W."/>
            <person name="Grigoriev I.V."/>
            <person name="Nagy L.G."/>
            <person name="Hibbett D."/>
            <person name="Henrissat B."/>
            <person name="Matheny P.B."/>
            <person name="Labbe J."/>
            <person name="Martin F.M."/>
        </authorList>
    </citation>
    <scope>NUCLEOTIDE SEQUENCE</scope>
    <source>
        <strain evidence="1">FP105234-sp</strain>
    </source>
</reference>
<dbReference type="Proteomes" id="UP000814033">
    <property type="component" value="Unassembled WGS sequence"/>
</dbReference>
<proteinExistence type="predicted"/>
<accession>A0ACB8RYQ2</accession>
<protein>
    <submittedName>
        <fullName evidence="1">Uncharacterized protein</fullName>
    </submittedName>
</protein>
<dbReference type="EMBL" id="MU275876">
    <property type="protein sequence ID" value="KAI0049205.1"/>
    <property type="molecule type" value="Genomic_DNA"/>
</dbReference>
<reference evidence="1" key="1">
    <citation type="submission" date="2021-02" db="EMBL/GenBank/DDBJ databases">
        <authorList>
            <consortium name="DOE Joint Genome Institute"/>
            <person name="Ahrendt S."/>
            <person name="Looney B.P."/>
            <person name="Miyauchi S."/>
            <person name="Morin E."/>
            <person name="Drula E."/>
            <person name="Courty P.E."/>
            <person name="Chicoki N."/>
            <person name="Fauchery L."/>
            <person name="Kohler A."/>
            <person name="Kuo A."/>
            <person name="Labutti K."/>
            <person name="Pangilinan J."/>
            <person name="Lipzen A."/>
            <person name="Riley R."/>
            <person name="Andreopoulos W."/>
            <person name="He G."/>
            <person name="Johnson J."/>
            <person name="Barry K.W."/>
            <person name="Grigoriev I.V."/>
            <person name="Nagy L."/>
            <person name="Hibbett D."/>
            <person name="Henrissat B."/>
            <person name="Matheny P.B."/>
            <person name="Labbe J."/>
            <person name="Martin F."/>
        </authorList>
    </citation>
    <scope>NUCLEOTIDE SEQUENCE</scope>
    <source>
        <strain evidence="1">FP105234-sp</strain>
    </source>
</reference>
<sequence>MYVDDDADGVLATAPDADRVVQEDGYLSPARSLARSETPELSSPPQRIGHTVTMLVDDFAELMSSPEVDRTATPRRRRGRSESPLGGRGAGRVLVLDTPKRVRRGDEGPDLRDQFDDEDDDEGGAAALRGLLSTQTSTDGPDTPADEGGAGAGRALDVDYLDAELIDVDAEDMEMAAGRAREKIVAHGWWTKWARAGMGAGRGGKTDSGAKARSPLRRRETTVTPEGRHKAFRFRPHTAPGTSKAFASKGRTTPKGRASSRQSLAMVFGEGTAGKATSGADGPRNRFDVFRLGAP</sequence>